<feature type="region of interest" description="Disordered" evidence="5">
    <location>
        <begin position="248"/>
        <end position="271"/>
    </location>
</feature>
<dbReference type="Pfam" id="PF12838">
    <property type="entry name" value="Fer4_7"/>
    <property type="match status" value="1"/>
</dbReference>
<dbReference type="PANTHER" id="PTHR24960">
    <property type="entry name" value="PHOTOSYSTEM I IRON-SULFUR CENTER-RELATED"/>
    <property type="match status" value="1"/>
</dbReference>
<dbReference type="InterPro" id="IPR017896">
    <property type="entry name" value="4Fe4S_Fe-S-bd"/>
</dbReference>
<feature type="domain" description="4Fe-4S ferredoxin-type" evidence="6">
    <location>
        <begin position="70"/>
        <end position="100"/>
    </location>
</feature>
<evidence type="ECO:0000256" key="3">
    <source>
        <dbReference type="ARBA" id="ARBA00023004"/>
    </source>
</evidence>
<dbReference type="InterPro" id="IPR017900">
    <property type="entry name" value="4Fe4S_Fe_S_CS"/>
</dbReference>
<keyword evidence="2" id="KW-0479">Metal-binding</keyword>
<keyword evidence="1" id="KW-0004">4Fe-4S</keyword>
<proteinExistence type="predicted"/>
<accession>A0A0W8G6I3</accession>
<dbReference type="GO" id="GO:0051539">
    <property type="term" value="F:4 iron, 4 sulfur cluster binding"/>
    <property type="evidence" value="ECO:0007669"/>
    <property type="project" value="UniProtKB-KW"/>
</dbReference>
<evidence type="ECO:0000259" key="6">
    <source>
        <dbReference type="PROSITE" id="PS51379"/>
    </source>
</evidence>
<dbReference type="EMBL" id="LNQE01000181">
    <property type="protein sequence ID" value="KUG28760.1"/>
    <property type="molecule type" value="Genomic_DNA"/>
</dbReference>
<dbReference type="SUPFAM" id="SSF54862">
    <property type="entry name" value="4Fe-4S ferredoxins"/>
    <property type="match status" value="1"/>
</dbReference>
<evidence type="ECO:0000256" key="5">
    <source>
        <dbReference type="SAM" id="MobiDB-lite"/>
    </source>
</evidence>
<sequence length="271" mass="28173">MIAFPPWTGPGAGPAASREPVLPSRREFLAAGVVGAGAALTMLTGLAEGVSADDSGGRPLSPGAVRPPGAAPEPDFLARCVRCGACMRACPTNMLQPALFSTGVAGLFSPLAVSRRGGCQPDCTACGDACPTGAIRQLVPAERMWAKTGTAHVLRHKCLAWEFNRKCLVCDEVCPYNALEFRRAEGLDVAVPHVIEDRCTGCGWCERHCPVTAVPAIVVEPMGALRLAAGSYREAGRAMGLRIERRPDAGHAAPPLSSPDGEGGLPPGFLP</sequence>
<dbReference type="Pfam" id="PF00037">
    <property type="entry name" value="Fer4"/>
    <property type="match status" value="1"/>
</dbReference>
<protein>
    <submittedName>
        <fullName evidence="7">Ferredoxin-type protein napg (Periplasmic nitrate reductase)</fullName>
    </submittedName>
</protein>
<organism evidence="7">
    <name type="scientific">hydrocarbon metagenome</name>
    <dbReference type="NCBI Taxonomy" id="938273"/>
    <lineage>
        <taxon>unclassified sequences</taxon>
        <taxon>metagenomes</taxon>
        <taxon>ecological metagenomes</taxon>
    </lineage>
</organism>
<feature type="domain" description="4Fe-4S ferredoxin-type" evidence="6">
    <location>
        <begin position="190"/>
        <end position="220"/>
    </location>
</feature>
<dbReference type="InterPro" id="IPR050157">
    <property type="entry name" value="PSI_iron-sulfur_center"/>
</dbReference>
<dbReference type="PROSITE" id="PS51379">
    <property type="entry name" value="4FE4S_FER_2"/>
    <property type="match status" value="3"/>
</dbReference>
<dbReference type="PROSITE" id="PS00198">
    <property type="entry name" value="4FE4S_FER_1"/>
    <property type="match status" value="2"/>
</dbReference>
<feature type="domain" description="4Fe-4S ferredoxin-type" evidence="6">
    <location>
        <begin position="109"/>
        <end position="141"/>
    </location>
</feature>
<dbReference type="InterPro" id="IPR006311">
    <property type="entry name" value="TAT_signal"/>
</dbReference>
<name>A0A0W8G6I3_9ZZZZ</name>
<evidence type="ECO:0000313" key="7">
    <source>
        <dbReference type="EMBL" id="KUG28760.1"/>
    </source>
</evidence>
<comment type="caution">
    <text evidence="7">The sequence shown here is derived from an EMBL/GenBank/DDBJ whole genome shotgun (WGS) entry which is preliminary data.</text>
</comment>
<gene>
    <name evidence="7" type="ORF">ASZ90_001366</name>
</gene>
<dbReference type="GO" id="GO:0046872">
    <property type="term" value="F:metal ion binding"/>
    <property type="evidence" value="ECO:0007669"/>
    <property type="project" value="UniProtKB-KW"/>
</dbReference>
<evidence type="ECO:0000256" key="1">
    <source>
        <dbReference type="ARBA" id="ARBA00022485"/>
    </source>
</evidence>
<feature type="compositionally biased region" description="Gly residues" evidence="5">
    <location>
        <begin position="261"/>
        <end position="271"/>
    </location>
</feature>
<dbReference type="CDD" id="cd16373">
    <property type="entry name" value="DMSOR_beta_like"/>
    <property type="match status" value="1"/>
</dbReference>
<dbReference type="AlphaFoldDB" id="A0A0W8G6I3"/>
<keyword evidence="3" id="KW-0408">Iron</keyword>
<dbReference type="PROSITE" id="PS51318">
    <property type="entry name" value="TAT"/>
    <property type="match status" value="1"/>
</dbReference>
<evidence type="ECO:0000256" key="4">
    <source>
        <dbReference type="ARBA" id="ARBA00023014"/>
    </source>
</evidence>
<dbReference type="Gene3D" id="3.30.70.20">
    <property type="match status" value="2"/>
</dbReference>
<evidence type="ECO:0000256" key="2">
    <source>
        <dbReference type="ARBA" id="ARBA00022723"/>
    </source>
</evidence>
<reference evidence="7" key="1">
    <citation type="journal article" date="2015" name="Proc. Natl. Acad. Sci. U.S.A.">
        <title>Networks of energetic and metabolic interactions define dynamics in microbial communities.</title>
        <authorList>
            <person name="Embree M."/>
            <person name="Liu J.K."/>
            <person name="Al-Bassam M.M."/>
            <person name="Zengler K."/>
        </authorList>
    </citation>
    <scope>NUCLEOTIDE SEQUENCE</scope>
</reference>
<keyword evidence="4" id="KW-0411">Iron-sulfur</keyword>